<feature type="domain" description="Fascin-like" evidence="9">
    <location>
        <begin position="745"/>
        <end position="847"/>
    </location>
</feature>
<dbReference type="InterPro" id="IPR022768">
    <property type="entry name" value="Fascin-like_dom"/>
</dbReference>
<dbReference type="FunFam" id="2.80.10.50:FF:000008">
    <property type="entry name" value="Fascin"/>
    <property type="match status" value="1"/>
</dbReference>
<keyword evidence="11" id="KW-1185">Reference proteome</keyword>
<evidence type="ECO:0000256" key="1">
    <source>
        <dbReference type="ARBA" id="ARBA00004245"/>
    </source>
</evidence>
<evidence type="ECO:0000313" key="10">
    <source>
        <dbReference type="EMBL" id="KAG7506136.1"/>
    </source>
</evidence>
<keyword evidence="4" id="KW-0009">Actin-binding</keyword>
<gene>
    <name evidence="10" type="ORF">JOB18_047357</name>
</gene>
<evidence type="ECO:0000259" key="8">
    <source>
        <dbReference type="Pfam" id="PF00755"/>
    </source>
</evidence>
<protein>
    <submittedName>
        <fullName evidence="10">Fascin-2-like</fullName>
    </submittedName>
</protein>
<dbReference type="InterPro" id="IPR039551">
    <property type="entry name" value="Cho/carn_acyl_trans"/>
</dbReference>
<dbReference type="GO" id="GO:0005856">
    <property type="term" value="C:cytoskeleton"/>
    <property type="evidence" value="ECO:0007669"/>
    <property type="project" value="UniProtKB-SubCell"/>
</dbReference>
<reference evidence="10 11" key="1">
    <citation type="journal article" date="2021" name="Sci. Rep.">
        <title>Chromosome anchoring in Senegalese sole (Solea senegalensis) reveals sex-associated markers and genome rearrangements in flatfish.</title>
        <authorList>
            <person name="Guerrero-Cozar I."/>
            <person name="Gomez-Garrido J."/>
            <person name="Berbel C."/>
            <person name="Martinez-Blanch J.F."/>
            <person name="Alioto T."/>
            <person name="Claros M.G."/>
            <person name="Gagnaire P.A."/>
            <person name="Manchado M."/>
        </authorList>
    </citation>
    <scope>NUCLEOTIDE SEQUENCE [LARGE SCALE GENOMIC DNA]</scope>
    <source>
        <strain evidence="10">Sse05_10M</strain>
    </source>
</reference>
<evidence type="ECO:0000259" key="9">
    <source>
        <dbReference type="Pfam" id="PF06268"/>
    </source>
</evidence>
<dbReference type="Pfam" id="PF06268">
    <property type="entry name" value="Fascin"/>
    <property type="match status" value="3"/>
</dbReference>
<comment type="caution">
    <text evidence="10">The sequence shown here is derived from an EMBL/GenBank/DDBJ whole genome shotgun (WGS) entry which is preliminary data.</text>
</comment>
<dbReference type="AlphaFoldDB" id="A0AAV6RKX9"/>
<keyword evidence="5" id="KW-0206">Cytoskeleton</keyword>
<evidence type="ECO:0000256" key="7">
    <source>
        <dbReference type="SAM" id="Coils"/>
    </source>
</evidence>
<dbReference type="FunFam" id="2.80.10.50:FF:000037">
    <property type="entry name" value="Fascin"/>
    <property type="match status" value="1"/>
</dbReference>
<organism evidence="10 11">
    <name type="scientific">Solea senegalensis</name>
    <name type="common">Senegalese sole</name>
    <dbReference type="NCBI Taxonomy" id="28829"/>
    <lineage>
        <taxon>Eukaryota</taxon>
        <taxon>Metazoa</taxon>
        <taxon>Chordata</taxon>
        <taxon>Craniata</taxon>
        <taxon>Vertebrata</taxon>
        <taxon>Euteleostomi</taxon>
        <taxon>Actinopterygii</taxon>
        <taxon>Neopterygii</taxon>
        <taxon>Teleostei</taxon>
        <taxon>Neoteleostei</taxon>
        <taxon>Acanthomorphata</taxon>
        <taxon>Carangaria</taxon>
        <taxon>Pleuronectiformes</taxon>
        <taxon>Pleuronectoidei</taxon>
        <taxon>Soleidae</taxon>
        <taxon>Solea</taxon>
    </lineage>
</organism>
<feature type="coiled-coil region" evidence="7">
    <location>
        <begin position="31"/>
        <end position="58"/>
    </location>
</feature>
<comment type="subcellular location">
    <subcellularLocation>
        <location evidence="1">Cytoplasm</location>
        <location evidence="1">Cytoskeleton</location>
    </subcellularLocation>
</comment>
<keyword evidence="7" id="KW-0175">Coiled coil</keyword>
<dbReference type="GO" id="GO:0051015">
    <property type="term" value="F:actin filament binding"/>
    <property type="evidence" value="ECO:0007669"/>
    <property type="project" value="InterPro"/>
</dbReference>
<dbReference type="GO" id="GO:0030674">
    <property type="term" value="F:protein-macromolecule adaptor activity"/>
    <property type="evidence" value="ECO:0007669"/>
    <property type="project" value="InterPro"/>
</dbReference>
<dbReference type="InterPro" id="IPR000542">
    <property type="entry name" value="Carn_acyl_trans"/>
</dbReference>
<feature type="active site" description="Proton acceptor" evidence="6">
    <location>
        <position position="299"/>
    </location>
</feature>
<evidence type="ECO:0000256" key="4">
    <source>
        <dbReference type="ARBA" id="ARBA00023203"/>
    </source>
</evidence>
<feature type="domain" description="Fascin-like" evidence="9">
    <location>
        <begin position="622"/>
        <end position="730"/>
    </location>
</feature>
<comment type="similarity">
    <text evidence="2">Belongs to the fascin family.</text>
</comment>
<dbReference type="PROSITE" id="PS00440">
    <property type="entry name" value="ACYLTRANSF_C_2"/>
    <property type="match status" value="1"/>
</dbReference>
<sequence>MNLPDYPVPNLDVTLQEVSRVLQLTLSPDLYPEFKNVLDQQRELLQEAQQNLATRLADQENWVTHQFKKSLLSCDDPLPTSTALPVVLPPSKAKKSTQLERAAALLWAAAKLYCEPLLLEGDVPMERTQQSEVFAASRIPGRTQDQIMVYPDSLHAIITCVGGVFPVDILWRPSTGGPLTARPVIDIYNQLAQVMDEPSAGKQNDPSAICNLSALDRKTWAGIREQILGKGGEAAESLGLMECAVLTLCLEDQNAPSDVADILNLVRLGGGDSPCLRYYDKVVNLVVFKDGTAGMLYEHSALDGMVAVLVTERVYNLSETADLKLVQTAPENVNGSVTSNHFNSVSPTSLTFPLQGLNIPKSSPDVKTAHPVLTFDLPSYPDVFSTIRGHRGLYDAWINFSLQLSLRQTLGESAASHILVTPTHMRHYKHGRCDPTYSSTMNSQSTRVSSKTLKVVMVSPSYLRYFGGSADYLSCFAQVVGEQELWAVHLALHPQASLLSVARKRYAHLSASEGEISVDSNIPWGVDSLVTLVYLDGKYSLKTCNSRFLSNDGKLVKENTNATSFTLELKSGKLAFKDCEGKYLTPIGPTGTLRSGRCSKPGKDELFDLEESHPQVVFQAVNKRFVSVKQGVSISANQDAETDMETFQMEIDKENKKAMFRTNGGSYWTLVTHAEIQSTATEVEINTMFDIEWRGQRVALKASNGKYVCTKKNGQLSAVSDTVGDDELFLMKLINRPMLILHGENGFVCHHKNSNTLDANRSVYDIFSLIFNDGAYNVKSVNAKFWYISTSGFVCTDGDKPEDFFLEFLEHGRVAIKGSNGKYLRGDKGGTLMGDGTSVDASSLWEY</sequence>
<evidence type="ECO:0000256" key="6">
    <source>
        <dbReference type="PIRSR" id="PIRSR600542-1"/>
    </source>
</evidence>
<evidence type="ECO:0000313" key="11">
    <source>
        <dbReference type="Proteomes" id="UP000693946"/>
    </source>
</evidence>
<dbReference type="Pfam" id="PF00755">
    <property type="entry name" value="Carn_acyltransf"/>
    <property type="match status" value="1"/>
</dbReference>
<feature type="domain" description="Choline/carnitine acyltransferase" evidence="8">
    <location>
        <begin position="7"/>
        <end position="444"/>
    </location>
</feature>
<feature type="domain" description="Fascin-like" evidence="9">
    <location>
        <begin position="499"/>
        <end position="609"/>
    </location>
</feature>
<dbReference type="GO" id="GO:0016746">
    <property type="term" value="F:acyltransferase activity"/>
    <property type="evidence" value="ECO:0007669"/>
    <property type="project" value="InterPro"/>
</dbReference>
<evidence type="ECO:0000256" key="3">
    <source>
        <dbReference type="ARBA" id="ARBA00022490"/>
    </source>
</evidence>
<dbReference type="Proteomes" id="UP000693946">
    <property type="component" value="Linkage Group LG19"/>
</dbReference>
<evidence type="ECO:0000256" key="5">
    <source>
        <dbReference type="ARBA" id="ARBA00023212"/>
    </source>
</evidence>
<proteinExistence type="inferred from homology"/>
<dbReference type="EMBL" id="JAGKHQ010000011">
    <property type="protein sequence ID" value="KAG7506136.1"/>
    <property type="molecule type" value="Genomic_DNA"/>
</dbReference>
<evidence type="ECO:0000256" key="2">
    <source>
        <dbReference type="ARBA" id="ARBA00007415"/>
    </source>
</evidence>
<name>A0AAV6RKX9_SOLSE</name>
<accession>A0AAV6RKX9</accession>
<keyword evidence="3" id="KW-0963">Cytoplasm</keyword>
<dbReference type="PANTHER" id="PTHR22589">
    <property type="entry name" value="CARNITINE O-ACYLTRANSFERASE"/>
    <property type="match status" value="1"/>
</dbReference>
<dbReference type="FunFam" id="2.80.10.50:FF:000015">
    <property type="entry name" value="Fascin"/>
    <property type="match status" value="1"/>
</dbReference>